<feature type="signal peptide" evidence="2">
    <location>
        <begin position="1"/>
        <end position="22"/>
    </location>
</feature>
<keyword evidence="1" id="KW-1133">Transmembrane helix</keyword>
<gene>
    <name evidence="4" type="ORF">SAMN05216474_2647</name>
</gene>
<evidence type="ECO:0000313" key="4">
    <source>
        <dbReference type="EMBL" id="SFT84478.1"/>
    </source>
</evidence>
<evidence type="ECO:0000256" key="2">
    <source>
        <dbReference type="SAM" id="SignalP"/>
    </source>
</evidence>
<name>A0A1I7BBE8_9FLAO</name>
<keyword evidence="1" id="KW-0812">Transmembrane</keyword>
<feature type="domain" description="LTD" evidence="3">
    <location>
        <begin position="582"/>
        <end position="689"/>
    </location>
</feature>
<dbReference type="Gene3D" id="2.60.40.1260">
    <property type="entry name" value="Lamin Tail domain"/>
    <property type="match status" value="1"/>
</dbReference>
<accession>A0A1I7BBE8</accession>
<dbReference type="InterPro" id="IPR036415">
    <property type="entry name" value="Lamin_tail_dom_sf"/>
</dbReference>
<reference evidence="4 5" key="1">
    <citation type="submission" date="2016-10" db="EMBL/GenBank/DDBJ databases">
        <authorList>
            <person name="de Groot N.N."/>
        </authorList>
    </citation>
    <scope>NUCLEOTIDE SEQUENCE [LARGE SCALE GENOMIC DNA]</scope>
    <source>
        <strain evidence="4 5">CGMCC 1.7005</strain>
    </source>
</reference>
<dbReference type="InterPro" id="IPR014867">
    <property type="entry name" value="Spore_coat_CotH_CotH2/3/7"/>
</dbReference>
<protein>
    <submittedName>
        <fullName evidence="4">Lamin Tail Domain</fullName>
    </submittedName>
</protein>
<proteinExistence type="predicted"/>
<keyword evidence="1" id="KW-0472">Membrane</keyword>
<dbReference type="STRING" id="477690.SAMN05216474_2647"/>
<evidence type="ECO:0000259" key="3">
    <source>
        <dbReference type="Pfam" id="PF00932"/>
    </source>
</evidence>
<dbReference type="Proteomes" id="UP000236454">
    <property type="component" value="Unassembled WGS sequence"/>
</dbReference>
<keyword evidence="5" id="KW-1185">Reference proteome</keyword>
<dbReference type="EMBL" id="FPAS01000005">
    <property type="protein sequence ID" value="SFT84478.1"/>
    <property type="molecule type" value="Genomic_DNA"/>
</dbReference>
<dbReference type="SUPFAM" id="SSF74853">
    <property type="entry name" value="Lamin A/C globular tail domain"/>
    <property type="match status" value="1"/>
</dbReference>
<sequence length="783" mass="90766">MKALTKKISVGLGMVLSFLSFGQIEFEARPKPGNYPDLNKVSFVIPEGSKAYFTTDGTRPSSYSQRLNSTESIVGNTCFSIALYDVTGKRKDTVLSYITDFKHDLPIISIVSNPANFFDSAIGIFEKGCCADTIDPYMGANFWKDWEREINIEFFDTNGVIGFNQRAGVKIFGGYSKSMPQKSLAIYARSKYGQKKFEYPIFPQLEINKYKNFVLRNGGGDMLAAHARDVFATQLVKETGIDYQEYRPCAVYINGRYWGLYNIREKINEHYLKAHYGYDKDSVIIMRHVYERQHGSPYDYRNTLKFIQNNSLTDPEALAFVSAEIDIDNYILYNILETYTANGDAGGNIRYYKSTSPETKWKWIFFDLDLGLNTTGAHEVRNNTVEDFTTYSNEQWPNPSWSTLIIRKILEHDSLKMLYINQFCDLLNTTFDSTRAMTLADKLKTEQQNEIDAHLKRWGIYRSRYDRSWQYIKDFAEQRPRYLYQFIQERFELAAPVNVKVVVDKKAGKVDFNTLELKQNYSGQYFPGIKLKVVATPRFDYVFKGWKGRSEVSPVLYVDVNENTVFEPIFEKRPKSDWRKFVVVSEINAAQAKDDDSEDFIEIYNLKDTLIDISGWIVKDEEDKHHFVVPQGTRLEPHGFVVLVQNKKAYLKRYPDANYIVGDIGFGFKAESDKIRLYDADTNRIVSISLKKIGIAENDTSNLVLARFTYKKEEEKGYLLETPNPGAKSKAQLFYEAEERQKEFYRQLFFYAISSTVALGTLIFILVRRKRRRKLRMEKDSIF</sequence>
<dbReference type="AlphaFoldDB" id="A0A1I7BBE8"/>
<dbReference type="Pfam" id="PF08757">
    <property type="entry name" value="CotH"/>
    <property type="match status" value="1"/>
</dbReference>
<feature type="transmembrane region" description="Helical" evidence="1">
    <location>
        <begin position="748"/>
        <end position="767"/>
    </location>
</feature>
<dbReference type="Pfam" id="PF00932">
    <property type="entry name" value="LTD"/>
    <property type="match status" value="1"/>
</dbReference>
<evidence type="ECO:0000313" key="5">
    <source>
        <dbReference type="Proteomes" id="UP000236454"/>
    </source>
</evidence>
<feature type="chain" id="PRO_5014873728" evidence="2">
    <location>
        <begin position="23"/>
        <end position="783"/>
    </location>
</feature>
<dbReference type="OrthoDB" id="9806464at2"/>
<dbReference type="RefSeq" id="WP_090251307.1">
    <property type="nucleotide sequence ID" value="NZ_FPAS01000005.1"/>
</dbReference>
<dbReference type="InterPro" id="IPR001322">
    <property type="entry name" value="Lamin_tail_dom"/>
</dbReference>
<organism evidence="4 5">
    <name type="scientific">Lishizhenia tianjinensis</name>
    <dbReference type="NCBI Taxonomy" id="477690"/>
    <lineage>
        <taxon>Bacteria</taxon>
        <taxon>Pseudomonadati</taxon>
        <taxon>Bacteroidota</taxon>
        <taxon>Flavobacteriia</taxon>
        <taxon>Flavobacteriales</taxon>
        <taxon>Crocinitomicaceae</taxon>
        <taxon>Lishizhenia</taxon>
    </lineage>
</organism>
<evidence type="ECO:0000256" key="1">
    <source>
        <dbReference type="SAM" id="Phobius"/>
    </source>
</evidence>
<keyword evidence="2" id="KW-0732">Signal</keyword>